<dbReference type="EMBL" id="WTYU01000002">
    <property type="protein sequence ID" value="MXP15595.1"/>
    <property type="molecule type" value="Genomic_DNA"/>
</dbReference>
<evidence type="ECO:0000256" key="4">
    <source>
        <dbReference type="ARBA" id="ARBA00030171"/>
    </source>
</evidence>
<organism evidence="6 7">
    <name type="scientific">Allopontixanthobacter confluentis</name>
    <dbReference type="NCBI Taxonomy" id="1849021"/>
    <lineage>
        <taxon>Bacteria</taxon>
        <taxon>Pseudomonadati</taxon>
        <taxon>Pseudomonadota</taxon>
        <taxon>Alphaproteobacteria</taxon>
        <taxon>Sphingomonadales</taxon>
        <taxon>Erythrobacteraceae</taxon>
        <taxon>Allopontixanthobacter</taxon>
    </lineage>
</organism>
<comment type="similarity">
    <text evidence="2">Belongs to the class-A beta-lactamase family.</text>
</comment>
<accession>A0A6L7GJ34</accession>
<dbReference type="Proteomes" id="UP000473531">
    <property type="component" value="Unassembled WGS sequence"/>
</dbReference>
<dbReference type="InterPro" id="IPR006311">
    <property type="entry name" value="TAT_signal"/>
</dbReference>
<dbReference type="GO" id="GO:0046677">
    <property type="term" value="P:response to antibiotic"/>
    <property type="evidence" value="ECO:0007669"/>
    <property type="project" value="InterPro"/>
</dbReference>
<dbReference type="PROSITE" id="PS51318">
    <property type="entry name" value="TAT"/>
    <property type="match status" value="1"/>
</dbReference>
<dbReference type="AlphaFoldDB" id="A0A6L7GJ34"/>
<dbReference type="InterPro" id="IPR000871">
    <property type="entry name" value="Beta-lactam_class-A"/>
</dbReference>
<dbReference type="GO" id="GO:0008800">
    <property type="term" value="F:beta-lactamase activity"/>
    <property type="evidence" value="ECO:0007669"/>
    <property type="project" value="UniProtKB-EC"/>
</dbReference>
<dbReference type="GO" id="GO:0030655">
    <property type="term" value="P:beta-lactam antibiotic catabolic process"/>
    <property type="evidence" value="ECO:0007669"/>
    <property type="project" value="InterPro"/>
</dbReference>
<evidence type="ECO:0000313" key="6">
    <source>
        <dbReference type="EMBL" id="MXP15595.1"/>
    </source>
</evidence>
<proteinExistence type="inferred from homology"/>
<comment type="catalytic activity">
    <reaction evidence="1">
        <text>a beta-lactam + H2O = a substituted beta-amino acid</text>
        <dbReference type="Rhea" id="RHEA:20401"/>
        <dbReference type="ChEBI" id="CHEBI:15377"/>
        <dbReference type="ChEBI" id="CHEBI:35627"/>
        <dbReference type="ChEBI" id="CHEBI:140347"/>
        <dbReference type="EC" id="3.5.2.6"/>
    </reaction>
</comment>
<dbReference type="RefSeq" id="WP_160602092.1">
    <property type="nucleotide sequence ID" value="NZ_WTYU01000002.1"/>
</dbReference>
<reference evidence="6 7" key="1">
    <citation type="submission" date="2019-12" db="EMBL/GenBank/DDBJ databases">
        <title>Genomic-based taxomic classification of the family Erythrobacteraceae.</title>
        <authorList>
            <person name="Xu L."/>
        </authorList>
    </citation>
    <scope>NUCLEOTIDE SEQUENCE [LARGE SCALE GENOMIC DNA]</scope>
    <source>
        <strain evidence="6 7">KCTC 52259</strain>
    </source>
</reference>
<evidence type="ECO:0000256" key="1">
    <source>
        <dbReference type="ARBA" id="ARBA00001526"/>
    </source>
</evidence>
<dbReference type="PANTHER" id="PTHR35333">
    <property type="entry name" value="BETA-LACTAMASE"/>
    <property type="match status" value="1"/>
</dbReference>
<evidence type="ECO:0000313" key="7">
    <source>
        <dbReference type="Proteomes" id="UP000473531"/>
    </source>
</evidence>
<sequence>MQIDRRGLILGSAASAICASTLPGCVPIDASTAGRLAAKLRIIEAASGGVLGVSVRHVGTGRTLDYRADQRFAQCSSFKFSLAAMVLKMGQDGQLDLSEKLHWSRSELMATSPFTASRIDQGATVLELAENTQTYSDNTAANVLLARLGRATGLGGPAALTRFWRSLGDDVSRLDRTEPALNNVPPGEIRDTTSPAAMALTTEKILFGDVLSASNSALLQQWMADTRTGVRRVRAGLPADWRAGDKTGTSIWPGTGGIYVDIGFASPAGTSDPRQMLTFATYLRTIRPQAEMDPASEDVLAQVGRVIAQFSNDRRTYQAPV</sequence>
<dbReference type="InterPro" id="IPR012338">
    <property type="entry name" value="Beta-lactam/transpept-like"/>
</dbReference>
<dbReference type="PRINTS" id="PR00118">
    <property type="entry name" value="BLACTAMASEA"/>
</dbReference>
<evidence type="ECO:0000259" key="5">
    <source>
        <dbReference type="Pfam" id="PF13354"/>
    </source>
</evidence>
<dbReference type="PANTHER" id="PTHR35333:SF3">
    <property type="entry name" value="BETA-LACTAMASE-TYPE TRANSPEPTIDASE FOLD CONTAINING PROTEIN"/>
    <property type="match status" value="1"/>
</dbReference>
<dbReference type="Gene3D" id="3.40.710.10">
    <property type="entry name" value="DD-peptidase/beta-lactamase superfamily"/>
    <property type="match status" value="1"/>
</dbReference>
<name>A0A6L7GJ34_9SPHN</name>
<comment type="caution">
    <text evidence="6">The sequence shown here is derived from an EMBL/GenBank/DDBJ whole genome shotgun (WGS) entry which is preliminary data.</text>
</comment>
<dbReference type="InterPro" id="IPR045155">
    <property type="entry name" value="Beta-lactam_cat"/>
</dbReference>
<dbReference type="OrthoDB" id="9784149at2"/>
<dbReference type="Pfam" id="PF13354">
    <property type="entry name" value="Beta-lactamase2"/>
    <property type="match status" value="1"/>
</dbReference>
<feature type="domain" description="Beta-lactamase class A catalytic" evidence="5">
    <location>
        <begin position="52"/>
        <end position="266"/>
    </location>
</feature>
<gene>
    <name evidence="6" type="primary">bla</name>
    <name evidence="6" type="ORF">GRI44_12615</name>
</gene>
<dbReference type="NCBIfam" id="NF033103">
    <property type="entry name" value="bla_class_A"/>
    <property type="match status" value="1"/>
</dbReference>
<evidence type="ECO:0000256" key="2">
    <source>
        <dbReference type="ARBA" id="ARBA00009009"/>
    </source>
</evidence>
<dbReference type="EC" id="3.5.2.6" evidence="3"/>
<evidence type="ECO:0000256" key="3">
    <source>
        <dbReference type="ARBA" id="ARBA00012865"/>
    </source>
</evidence>
<keyword evidence="7" id="KW-1185">Reference proteome</keyword>
<dbReference type="SUPFAM" id="SSF56601">
    <property type="entry name" value="beta-lactamase/transpeptidase-like"/>
    <property type="match status" value="1"/>
</dbReference>
<protein>
    <recommendedName>
        <fullName evidence="3">beta-lactamase</fullName>
        <ecNumber evidence="3">3.5.2.6</ecNumber>
    </recommendedName>
    <alternativeName>
        <fullName evidence="4">Penicillinase</fullName>
    </alternativeName>
</protein>